<organism evidence="3 4">
    <name type="scientific">Segatella copri</name>
    <dbReference type="NCBI Taxonomy" id="165179"/>
    <lineage>
        <taxon>Bacteria</taxon>
        <taxon>Pseudomonadati</taxon>
        <taxon>Bacteroidota</taxon>
        <taxon>Bacteroidia</taxon>
        <taxon>Bacteroidales</taxon>
        <taxon>Prevotellaceae</taxon>
        <taxon>Segatella</taxon>
    </lineage>
</organism>
<gene>
    <name evidence="3" type="ORF">F7D73_00955</name>
</gene>
<dbReference type="Pfam" id="PF02498">
    <property type="entry name" value="Bro-N"/>
    <property type="match status" value="1"/>
</dbReference>
<comment type="caution">
    <text evidence="3">The sequence shown here is derived from an EMBL/GenBank/DDBJ whole genome shotgun (WGS) entry which is preliminary data.</text>
</comment>
<accession>A0A6G1TW87</accession>
<evidence type="ECO:0000259" key="2">
    <source>
        <dbReference type="PROSITE" id="PS51750"/>
    </source>
</evidence>
<dbReference type="InterPro" id="IPR003497">
    <property type="entry name" value="BRO_N_domain"/>
</dbReference>
<dbReference type="RefSeq" id="WP_153121877.1">
    <property type="nucleotide sequence ID" value="NZ_VZCB01000011.1"/>
</dbReference>
<dbReference type="OrthoDB" id="9814400at2"/>
<dbReference type="EMBL" id="VZCB01000011">
    <property type="protein sequence ID" value="MQN79553.1"/>
    <property type="molecule type" value="Genomic_DNA"/>
</dbReference>
<dbReference type="AlphaFoldDB" id="A0A6G1TW87"/>
<evidence type="ECO:0000256" key="1">
    <source>
        <dbReference type="SAM" id="MobiDB-lite"/>
    </source>
</evidence>
<dbReference type="SMART" id="SM01040">
    <property type="entry name" value="Bro-N"/>
    <property type="match status" value="1"/>
</dbReference>
<reference evidence="3 4" key="1">
    <citation type="submission" date="2019-09" db="EMBL/GenBank/DDBJ databases">
        <title>Distinct polysaccharide growth profiles of human intestinal Prevotella copri isolates.</title>
        <authorList>
            <person name="Fehlner-Peach H."/>
            <person name="Magnabosco C."/>
            <person name="Raghavan V."/>
            <person name="Scher J.U."/>
            <person name="Tett A."/>
            <person name="Cox L.M."/>
            <person name="Gottsegen C."/>
            <person name="Watters A."/>
            <person name="Wiltshire- Gordon J.D."/>
            <person name="Segata N."/>
            <person name="Bonneau R."/>
            <person name="Littman D.R."/>
        </authorList>
    </citation>
    <scope>NUCLEOTIDE SEQUENCE [LARGE SCALE GENOMIC DNA]</scope>
    <source>
        <strain evidence="4">iA622</strain>
    </source>
</reference>
<evidence type="ECO:0000313" key="3">
    <source>
        <dbReference type="EMBL" id="MQN79553.1"/>
    </source>
</evidence>
<evidence type="ECO:0000313" key="4">
    <source>
        <dbReference type="Proteomes" id="UP000480425"/>
    </source>
</evidence>
<name>A0A6G1TW87_9BACT</name>
<feature type="region of interest" description="Disordered" evidence="1">
    <location>
        <begin position="271"/>
        <end position="290"/>
    </location>
</feature>
<feature type="domain" description="Bro-N" evidence="2">
    <location>
        <begin position="4"/>
        <end position="122"/>
    </location>
</feature>
<sequence length="290" mass="33510">MVKKNSIKLFGDDKIRAIWDDDQEKWYFSIVDVIAVLTESPNPQTYWRVLKKRLKDEGNETVTNCNALKMRAADGKMRLTDVADTEQLLRIIQSVPSPKAEPFKMWLAKVGADRLDQMQDPELSIQQAMIDYKRLGYSDNWINQRLKSIEIRKDLTDQWKLHNVEEGVQFASLTDIIYQAWAGRTTKEYKRYKGLKKENLRDNMTNEELILNMLAELSTTSITKAKNPQTLDENKQCAKEGGNVARVAKEELESKTGRQVVSPLSAKRFFEAQQSKKSLEDNSNDKEEEK</sequence>
<proteinExistence type="predicted"/>
<protein>
    <submittedName>
        <fullName evidence="3">Bro-N domain-containing protein</fullName>
    </submittedName>
</protein>
<feature type="compositionally biased region" description="Basic and acidic residues" evidence="1">
    <location>
        <begin position="277"/>
        <end position="290"/>
    </location>
</feature>
<dbReference type="PROSITE" id="PS51750">
    <property type="entry name" value="BRO_N"/>
    <property type="match status" value="1"/>
</dbReference>
<dbReference type="Proteomes" id="UP000480425">
    <property type="component" value="Unassembled WGS sequence"/>
</dbReference>